<accession>M1V416</accession>
<dbReference type="InterPro" id="IPR025714">
    <property type="entry name" value="Methyltranfer_dom"/>
</dbReference>
<sequence length="374" mass="42908">MTWRKPCIASGALTFLIYALIVIYRATSVLNGRSSGVQRADLPAVDDSCVRSVSRALRRGSSLRNAKTLTEIWDRTLPVTSKDTRALKESLGFWCESDALWAQRRIRSQRQRKRQTVTLEPNPSVFFYNNWEPDIGCTLEERIGNNGDGGKWVCDPPAILNRGRLFREQLRLPYRCIVYSFGSNDDFSFETKLHERLPDCDFFVFDPTSSPPSAMHSESFLERVRFFRRPLGPAESNNSLAEIMSGLGHLELPNVVEVLKIDIEGGEFTSFLGAFRAADKLLRQGRSQRELSSEEQYALRTWHALRHVNQVLIEVHAGFASIPELDEFFRGFMHAGFAIFHKEPNLYWCCGSCEEYSFIRMHDSFFEFKDTIHP</sequence>
<dbReference type="Proteomes" id="UP000007014">
    <property type="component" value="Chromosome 3"/>
</dbReference>
<evidence type="ECO:0000313" key="4">
    <source>
        <dbReference type="Proteomes" id="UP000007014"/>
    </source>
</evidence>
<proteinExistence type="predicted"/>
<dbReference type="GeneID" id="16992488"/>
<evidence type="ECO:0000259" key="2">
    <source>
        <dbReference type="Pfam" id="PF13383"/>
    </source>
</evidence>
<feature type="domain" description="Methyltransferase" evidence="2">
    <location>
        <begin position="86"/>
        <end position="271"/>
    </location>
</feature>
<dbReference type="KEGG" id="cme:CYME_CMC165C"/>
<organism evidence="3 4">
    <name type="scientific">Cyanidioschyzon merolae (strain NIES-3377 / 10D)</name>
    <name type="common">Unicellular red alga</name>
    <dbReference type="NCBI Taxonomy" id="280699"/>
    <lineage>
        <taxon>Eukaryota</taxon>
        <taxon>Rhodophyta</taxon>
        <taxon>Bangiophyceae</taxon>
        <taxon>Cyanidiales</taxon>
        <taxon>Cyanidiaceae</taxon>
        <taxon>Cyanidioschyzon</taxon>
    </lineage>
</organism>
<keyword evidence="1" id="KW-1133">Transmembrane helix</keyword>
<dbReference type="Gramene" id="CMC165CT">
    <property type="protein sequence ID" value="CMC165CT"/>
    <property type="gene ID" value="CMC165C"/>
</dbReference>
<dbReference type="OMA" id="NEIHQSW"/>
<keyword evidence="4" id="KW-1185">Reference proteome</keyword>
<keyword evidence="1" id="KW-0812">Transmembrane</keyword>
<dbReference type="Pfam" id="PF13383">
    <property type="entry name" value="Methyltransf_22"/>
    <property type="match status" value="1"/>
</dbReference>
<reference evidence="3 4" key="1">
    <citation type="journal article" date="2004" name="Nature">
        <title>Genome sequence of the ultrasmall unicellular red alga Cyanidioschyzon merolae 10D.</title>
        <authorList>
            <person name="Matsuzaki M."/>
            <person name="Misumi O."/>
            <person name="Shin-i T."/>
            <person name="Maruyama S."/>
            <person name="Takahara M."/>
            <person name="Miyagishima S."/>
            <person name="Mori T."/>
            <person name="Nishida K."/>
            <person name="Yagisawa F."/>
            <person name="Nishida K."/>
            <person name="Yoshida Y."/>
            <person name="Nishimura Y."/>
            <person name="Nakao S."/>
            <person name="Kobayashi T."/>
            <person name="Momoyama Y."/>
            <person name="Higashiyama T."/>
            <person name="Minoda A."/>
            <person name="Sano M."/>
            <person name="Nomoto H."/>
            <person name="Oishi K."/>
            <person name="Hayashi H."/>
            <person name="Ohta F."/>
            <person name="Nishizaka S."/>
            <person name="Haga S."/>
            <person name="Miura S."/>
            <person name="Morishita T."/>
            <person name="Kabeya Y."/>
            <person name="Terasawa K."/>
            <person name="Suzuki Y."/>
            <person name="Ishii Y."/>
            <person name="Asakawa S."/>
            <person name="Takano H."/>
            <person name="Ohta N."/>
            <person name="Kuroiwa H."/>
            <person name="Tanaka K."/>
            <person name="Shimizu N."/>
            <person name="Sugano S."/>
            <person name="Sato N."/>
            <person name="Nozaki H."/>
            <person name="Ogasawara N."/>
            <person name="Kohara Y."/>
            <person name="Kuroiwa T."/>
        </authorList>
    </citation>
    <scope>NUCLEOTIDE SEQUENCE [LARGE SCALE GENOMIC DNA]</scope>
    <source>
        <strain evidence="3 4">10D</strain>
    </source>
</reference>
<dbReference type="eggNOG" id="ENOG502S02V">
    <property type="taxonomic scope" value="Eukaryota"/>
</dbReference>
<keyword evidence="1" id="KW-0472">Membrane</keyword>
<dbReference type="InterPro" id="IPR026913">
    <property type="entry name" value="METTL24"/>
</dbReference>
<dbReference type="HOGENOM" id="CLU_740478_0_0_1"/>
<gene>
    <name evidence="3" type="ORF">CYME_CMC165C</name>
</gene>
<dbReference type="RefSeq" id="XP_005535371.1">
    <property type="nucleotide sequence ID" value="XM_005535314.1"/>
</dbReference>
<name>M1V416_CYAM1</name>
<dbReference type="OrthoDB" id="10006218at2759"/>
<dbReference type="PANTHER" id="PTHR32026">
    <property type="entry name" value="METHYLTRANSFERASE-LIKE PROTEIN 24"/>
    <property type="match status" value="1"/>
</dbReference>
<evidence type="ECO:0000313" key="3">
    <source>
        <dbReference type="EMBL" id="BAM79085.1"/>
    </source>
</evidence>
<reference evidence="3 4" key="2">
    <citation type="journal article" date="2007" name="BMC Biol.">
        <title>A 100%-complete sequence reveals unusually simple genomic features in the hot-spring red alga Cyanidioschyzon merolae.</title>
        <authorList>
            <person name="Nozaki H."/>
            <person name="Takano H."/>
            <person name="Misumi O."/>
            <person name="Terasawa K."/>
            <person name="Matsuzaki M."/>
            <person name="Maruyama S."/>
            <person name="Nishida K."/>
            <person name="Yagisawa F."/>
            <person name="Yoshida Y."/>
            <person name="Fujiwara T."/>
            <person name="Takio S."/>
            <person name="Tamura K."/>
            <person name="Chung S.J."/>
            <person name="Nakamura S."/>
            <person name="Kuroiwa H."/>
            <person name="Tanaka K."/>
            <person name="Sato N."/>
            <person name="Kuroiwa T."/>
        </authorList>
    </citation>
    <scope>NUCLEOTIDE SEQUENCE [LARGE SCALE GENOMIC DNA]</scope>
    <source>
        <strain evidence="3 4">10D</strain>
    </source>
</reference>
<dbReference type="AlphaFoldDB" id="M1V416"/>
<feature type="transmembrane region" description="Helical" evidence="1">
    <location>
        <begin position="7"/>
        <end position="26"/>
    </location>
</feature>
<dbReference type="EMBL" id="AP006485">
    <property type="protein sequence ID" value="BAM79085.1"/>
    <property type="molecule type" value="Genomic_DNA"/>
</dbReference>
<evidence type="ECO:0000256" key="1">
    <source>
        <dbReference type="SAM" id="Phobius"/>
    </source>
</evidence>
<protein>
    <recommendedName>
        <fullName evidence="2">Methyltransferase domain-containing protein</fullName>
    </recommendedName>
</protein>